<dbReference type="NCBIfam" id="TIGR00996">
    <property type="entry name" value="Mtu_fam_mce"/>
    <property type="match status" value="1"/>
</dbReference>
<dbReference type="AlphaFoldDB" id="A0A075V7G0"/>
<proteinExistence type="predicted"/>
<name>A0A075V7G0_9PSEU</name>
<dbReference type="InterPro" id="IPR005693">
    <property type="entry name" value="Mce"/>
</dbReference>
<dbReference type="InterPro" id="IPR003399">
    <property type="entry name" value="Mce/MlaD"/>
</dbReference>
<evidence type="ECO:0000313" key="3">
    <source>
        <dbReference type="EMBL" id="AIG80356.1"/>
    </source>
</evidence>
<feature type="chain" id="PRO_5001710700" evidence="1">
    <location>
        <begin position="33"/>
        <end position="328"/>
    </location>
</feature>
<evidence type="ECO:0000259" key="2">
    <source>
        <dbReference type="Pfam" id="PF02470"/>
    </source>
</evidence>
<dbReference type="PRINTS" id="PR01782">
    <property type="entry name" value="MCEVIRFACTOR"/>
</dbReference>
<feature type="domain" description="Mce/MlaD" evidence="2">
    <location>
        <begin position="39"/>
        <end position="112"/>
    </location>
</feature>
<dbReference type="Pfam" id="PF02470">
    <property type="entry name" value="MlaD"/>
    <property type="match status" value="1"/>
</dbReference>
<dbReference type="PANTHER" id="PTHR33371:SF18">
    <property type="entry name" value="MCE-FAMILY PROTEIN MCE3C"/>
    <property type="match status" value="1"/>
</dbReference>
<dbReference type="KEGG" id="aja:AJAP_37825"/>
<dbReference type="RefSeq" id="WP_038520339.1">
    <property type="nucleotide sequence ID" value="NZ_CP008953.1"/>
</dbReference>
<evidence type="ECO:0000256" key="1">
    <source>
        <dbReference type="SAM" id="SignalP"/>
    </source>
</evidence>
<keyword evidence="1" id="KW-0732">Signal</keyword>
<reference evidence="3 4" key="1">
    <citation type="journal article" date="2014" name="J. Biotechnol.">
        <title>Complete genome sequence of the actinobacterium Amycolatopsis japonica MG417-CF17(T) (=DSM 44213T) producing (S,S)-N,N'-ethylenediaminedisuccinic acid.</title>
        <authorList>
            <person name="Stegmann E."/>
            <person name="Albersmeier A."/>
            <person name="Spohn M."/>
            <person name="Gert H."/>
            <person name="Weber T."/>
            <person name="Wohlleben W."/>
            <person name="Kalinowski J."/>
            <person name="Ruckert C."/>
        </authorList>
    </citation>
    <scope>NUCLEOTIDE SEQUENCE [LARGE SCALE GENOMIC DNA]</scope>
    <source>
        <strain evidence="4">MG417-CF17 (DSM 44213)</strain>
    </source>
</reference>
<dbReference type="EMBL" id="CP008953">
    <property type="protein sequence ID" value="AIG80356.1"/>
    <property type="molecule type" value="Genomic_DNA"/>
</dbReference>
<gene>
    <name evidence="3" type="ORF">AJAP_37825</name>
</gene>
<dbReference type="InterPro" id="IPR052336">
    <property type="entry name" value="MlaD_Phospholipid_Transporter"/>
</dbReference>
<dbReference type="PANTHER" id="PTHR33371">
    <property type="entry name" value="INTERMEMBRANE PHOSPHOLIPID TRANSPORT SYSTEM BINDING PROTEIN MLAD-RELATED"/>
    <property type="match status" value="1"/>
</dbReference>
<dbReference type="Proteomes" id="UP000028492">
    <property type="component" value="Chromosome"/>
</dbReference>
<feature type="signal peptide" evidence="1">
    <location>
        <begin position="1"/>
        <end position="32"/>
    </location>
</feature>
<dbReference type="STRING" id="208439.AJAP_37825"/>
<dbReference type="HOGENOM" id="CLU_026704_2_0_11"/>
<sequence>MRSFGAVDPVKVALAGLTTMALGMAAALNADALPVIGGGTTYSAEFSDAGGLRADNDVRIAGVKVGKVSEIDLEGDRVLVSFQVKDAWVGDATSASIQIKNVLGQKYLALDPRGEAILDPGDPIPLRRTTAPYDVLEAFRDLSKTVDAIDVGQLARSFDTISATFADTPADVRSALDGITKLSGTIASRDRQLRTLVANTRQVSQTLVDRDTEAQRLIQDGNALLRAISTRQQAIKDLLDGSKRLATALDGIIADNDGQLGPVLEQLDRLTSMLQRNQDSLAKGIAAFAPAIRVLTNVAGNGRWIDGYLCGLVLPTFGPLNEKGCFEK</sequence>
<keyword evidence="4" id="KW-1185">Reference proteome</keyword>
<evidence type="ECO:0000313" key="4">
    <source>
        <dbReference type="Proteomes" id="UP000028492"/>
    </source>
</evidence>
<accession>A0A075V7G0</accession>
<dbReference type="eggNOG" id="COG1463">
    <property type="taxonomic scope" value="Bacteria"/>
</dbReference>
<protein>
    <submittedName>
        <fullName evidence="3">Conserved putative secreted protein</fullName>
    </submittedName>
</protein>
<dbReference type="GO" id="GO:0005576">
    <property type="term" value="C:extracellular region"/>
    <property type="evidence" value="ECO:0007669"/>
    <property type="project" value="TreeGrafter"/>
</dbReference>
<organism evidence="3 4">
    <name type="scientific">Amycolatopsis japonica</name>
    <dbReference type="NCBI Taxonomy" id="208439"/>
    <lineage>
        <taxon>Bacteria</taxon>
        <taxon>Bacillati</taxon>
        <taxon>Actinomycetota</taxon>
        <taxon>Actinomycetes</taxon>
        <taxon>Pseudonocardiales</taxon>
        <taxon>Pseudonocardiaceae</taxon>
        <taxon>Amycolatopsis</taxon>
        <taxon>Amycolatopsis japonica group</taxon>
    </lineage>
</organism>